<comment type="pathway">
    <text evidence="3">Lipid metabolism; fatty acid biosynthesis.</text>
</comment>
<dbReference type="InterPro" id="IPR003231">
    <property type="entry name" value="ACP"/>
</dbReference>
<dbReference type="PROSITE" id="PS50075">
    <property type="entry name" value="CARRIER"/>
    <property type="match status" value="1"/>
</dbReference>
<dbReference type="Proteomes" id="UP001200642">
    <property type="component" value="Unassembled WGS sequence"/>
</dbReference>
<keyword evidence="3" id="KW-0275">Fatty acid biosynthesis</keyword>
<sequence length="85" mass="9783">MDKTEKLEKLKDIIRVYLPEDVSPEEITTESTFVGQLNINSAHMVDIVLDVEDAYDIVLENEDLENMRSVDDALRIIENKMGDKE</sequence>
<dbReference type="RefSeq" id="WP_317902449.1">
    <property type="nucleotide sequence ID" value="NZ_JAIRBC010000015.1"/>
</dbReference>
<dbReference type="InterPro" id="IPR009081">
    <property type="entry name" value="PP-bd_ACP"/>
</dbReference>
<feature type="domain" description="Carrier" evidence="4">
    <location>
        <begin position="4"/>
        <end position="81"/>
    </location>
</feature>
<dbReference type="GO" id="GO:0000036">
    <property type="term" value="F:acyl carrier activity"/>
    <property type="evidence" value="ECO:0007669"/>
    <property type="project" value="UniProtKB-UniRule"/>
</dbReference>
<comment type="function">
    <text evidence="3">Carrier of the growing fatty acid chain in fatty acid biosynthesis.</text>
</comment>
<keyword evidence="2 3" id="KW-0597">Phosphoprotein</keyword>
<comment type="similarity">
    <text evidence="3">Belongs to the acyl carrier protein (ACP) family.</text>
</comment>
<keyword evidence="1 3" id="KW-0596">Phosphopantetheine</keyword>
<protein>
    <recommendedName>
        <fullName evidence="3">Acyl carrier protein</fullName>
        <shortName evidence="3">ACP</shortName>
    </recommendedName>
</protein>
<dbReference type="HAMAP" id="MF_01217">
    <property type="entry name" value="Acyl_carrier"/>
    <property type="match status" value="1"/>
</dbReference>
<comment type="subcellular location">
    <subcellularLocation>
        <location evidence="3">Cytoplasm</location>
    </subcellularLocation>
</comment>
<keyword evidence="3" id="KW-0963">Cytoplasm</keyword>
<name>A0AAE3EX25_9FLAO</name>
<evidence type="ECO:0000256" key="2">
    <source>
        <dbReference type="ARBA" id="ARBA00022553"/>
    </source>
</evidence>
<accession>A0AAE3EX25</accession>
<evidence type="ECO:0000259" key="4">
    <source>
        <dbReference type="PROSITE" id="PS50075"/>
    </source>
</evidence>
<dbReference type="GO" id="GO:0005737">
    <property type="term" value="C:cytoplasm"/>
    <property type="evidence" value="ECO:0007669"/>
    <property type="project" value="UniProtKB-SubCell"/>
</dbReference>
<comment type="PTM">
    <text evidence="3">4'-phosphopantetheine is transferred from CoA to a specific serine of apo-ACP by AcpS. This modification is essential for activity because fatty acids are bound in thioester linkage to the sulfhydryl of the prosthetic group.</text>
</comment>
<comment type="caution">
    <text evidence="5">The sequence shown here is derived from an EMBL/GenBank/DDBJ whole genome shotgun (WGS) entry which is preliminary data.</text>
</comment>
<gene>
    <name evidence="3" type="primary">acpP</name>
    <name evidence="5" type="ORF">K8352_11130</name>
</gene>
<proteinExistence type="inferred from homology"/>
<keyword evidence="3" id="KW-0276">Fatty acid metabolism</keyword>
<dbReference type="EMBL" id="JAIRBC010000015">
    <property type="protein sequence ID" value="MCG2461302.1"/>
    <property type="molecule type" value="Genomic_DNA"/>
</dbReference>
<keyword evidence="6" id="KW-1185">Reference proteome</keyword>
<evidence type="ECO:0000256" key="1">
    <source>
        <dbReference type="ARBA" id="ARBA00022450"/>
    </source>
</evidence>
<evidence type="ECO:0000256" key="3">
    <source>
        <dbReference type="HAMAP-Rule" id="MF_01217"/>
    </source>
</evidence>
<evidence type="ECO:0000313" key="5">
    <source>
        <dbReference type="EMBL" id="MCG2461302.1"/>
    </source>
</evidence>
<dbReference type="AlphaFoldDB" id="A0AAE3EX25"/>
<dbReference type="SUPFAM" id="SSF47336">
    <property type="entry name" value="ACP-like"/>
    <property type="match status" value="1"/>
</dbReference>
<keyword evidence="3" id="KW-0444">Lipid biosynthesis</keyword>
<dbReference type="Gene3D" id="1.10.1200.10">
    <property type="entry name" value="ACP-like"/>
    <property type="match status" value="1"/>
</dbReference>
<organism evidence="5 6">
    <name type="scientific">Cerina litoralis</name>
    <dbReference type="NCBI Taxonomy" id="2874477"/>
    <lineage>
        <taxon>Bacteria</taxon>
        <taxon>Pseudomonadati</taxon>
        <taxon>Bacteroidota</taxon>
        <taxon>Flavobacteriia</taxon>
        <taxon>Flavobacteriales</taxon>
        <taxon>Flavobacteriaceae</taxon>
        <taxon>Cerina</taxon>
    </lineage>
</organism>
<reference evidence="5" key="1">
    <citation type="submission" date="2023-02" db="EMBL/GenBank/DDBJ databases">
        <title>Genome of Flavobacteriaceae gen. nov. sp. strain F89.</title>
        <authorList>
            <person name="Wang Y."/>
        </authorList>
    </citation>
    <scope>NUCLEOTIDE SEQUENCE</scope>
    <source>
        <strain evidence="5">F89</strain>
    </source>
</reference>
<dbReference type="InterPro" id="IPR036736">
    <property type="entry name" value="ACP-like_sf"/>
</dbReference>
<keyword evidence="3" id="KW-0443">Lipid metabolism</keyword>
<feature type="modified residue" description="O-(pantetheine 4'-phosphoryl)serine" evidence="3">
    <location>
        <position position="41"/>
    </location>
</feature>
<evidence type="ECO:0000313" key="6">
    <source>
        <dbReference type="Proteomes" id="UP001200642"/>
    </source>
</evidence>